<evidence type="ECO:0000256" key="1">
    <source>
        <dbReference type="SAM" id="Phobius"/>
    </source>
</evidence>
<evidence type="ECO:0000313" key="2">
    <source>
        <dbReference type="EMBL" id="KAF3513570.1"/>
    </source>
</evidence>
<accession>A0A8S9PEN2</accession>
<dbReference type="Proteomes" id="UP000712600">
    <property type="component" value="Unassembled WGS sequence"/>
</dbReference>
<protein>
    <submittedName>
        <fullName evidence="2">Uncharacterized protein</fullName>
    </submittedName>
</protein>
<comment type="caution">
    <text evidence="2">The sequence shown here is derived from an EMBL/GenBank/DDBJ whole genome shotgun (WGS) entry which is preliminary data.</text>
</comment>
<keyword evidence="1" id="KW-1133">Transmembrane helix</keyword>
<name>A0A8S9PEN2_BRACR</name>
<keyword evidence="1" id="KW-0812">Transmembrane</keyword>
<organism evidence="2 3">
    <name type="scientific">Brassica cretica</name>
    <name type="common">Mustard</name>
    <dbReference type="NCBI Taxonomy" id="69181"/>
    <lineage>
        <taxon>Eukaryota</taxon>
        <taxon>Viridiplantae</taxon>
        <taxon>Streptophyta</taxon>
        <taxon>Embryophyta</taxon>
        <taxon>Tracheophyta</taxon>
        <taxon>Spermatophyta</taxon>
        <taxon>Magnoliopsida</taxon>
        <taxon>eudicotyledons</taxon>
        <taxon>Gunneridae</taxon>
        <taxon>Pentapetalae</taxon>
        <taxon>rosids</taxon>
        <taxon>malvids</taxon>
        <taxon>Brassicales</taxon>
        <taxon>Brassicaceae</taxon>
        <taxon>Brassiceae</taxon>
        <taxon>Brassica</taxon>
    </lineage>
</organism>
<sequence>MLPVVTRLLLGVILVSGSPEFRDWCLARLLLASYLCRSKESVLFQELMLSRTRLFAIHPLVVMVLWILSVSGWLAVEMRLYSLVWVLSFG</sequence>
<dbReference type="AlphaFoldDB" id="A0A8S9PEN2"/>
<reference evidence="2" key="1">
    <citation type="submission" date="2019-12" db="EMBL/GenBank/DDBJ databases">
        <title>Genome sequencing and annotation of Brassica cretica.</title>
        <authorList>
            <person name="Studholme D.J."/>
            <person name="Sarris P."/>
        </authorList>
    </citation>
    <scope>NUCLEOTIDE SEQUENCE</scope>
    <source>
        <strain evidence="2">PFS-109/04</strain>
        <tissue evidence="2">Leaf</tissue>
    </source>
</reference>
<keyword evidence="1" id="KW-0472">Membrane</keyword>
<proteinExistence type="predicted"/>
<evidence type="ECO:0000313" key="3">
    <source>
        <dbReference type="Proteomes" id="UP000712600"/>
    </source>
</evidence>
<feature type="transmembrane region" description="Helical" evidence="1">
    <location>
        <begin position="56"/>
        <end position="76"/>
    </location>
</feature>
<gene>
    <name evidence="2" type="ORF">F2Q69_00005445</name>
</gene>
<dbReference type="EMBL" id="QGKX02001521">
    <property type="protein sequence ID" value="KAF3513570.1"/>
    <property type="molecule type" value="Genomic_DNA"/>
</dbReference>